<feature type="compositionally biased region" description="Polar residues" evidence="2">
    <location>
        <begin position="1640"/>
        <end position="1655"/>
    </location>
</feature>
<feature type="compositionally biased region" description="Gly residues" evidence="2">
    <location>
        <begin position="1477"/>
        <end position="1490"/>
    </location>
</feature>
<feature type="region of interest" description="Disordered" evidence="2">
    <location>
        <begin position="1444"/>
        <end position="1515"/>
    </location>
</feature>
<feature type="compositionally biased region" description="Polar residues" evidence="2">
    <location>
        <begin position="1619"/>
        <end position="1633"/>
    </location>
</feature>
<feature type="compositionally biased region" description="Polar residues" evidence="2">
    <location>
        <begin position="1043"/>
        <end position="1059"/>
    </location>
</feature>
<dbReference type="SMART" id="SM00320">
    <property type="entry name" value="WD40"/>
    <property type="match status" value="11"/>
</dbReference>
<accession>A0A0K0F426</accession>
<dbReference type="InterPro" id="IPR052779">
    <property type="entry name" value="WDR62"/>
</dbReference>
<feature type="region of interest" description="Disordered" evidence="2">
    <location>
        <begin position="1133"/>
        <end position="1187"/>
    </location>
</feature>
<dbReference type="PANTHER" id="PTHR45589">
    <property type="entry name" value="WD REPEAT DOMAIN 62, ISOFORM G"/>
    <property type="match status" value="1"/>
</dbReference>
<dbReference type="WBParaSite" id="SVE_0356100.1">
    <property type="protein sequence ID" value="SVE_0356100.1"/>
    <property type="gene ID" value="SVE_0356100"/>
</dbReference>
<evidence type="ECO:0000256" key="2">
    <source>
        <dbReference type="SAM" id="MobiDB-lite"/>
    </source>
</evidence>
<feature type="compositionally biased region" description="Low complexity" evidence="2">
    <location>
        <begin position="1074"/>
        <end position="1091"/>
    </location>
</feature>
<feature type="compositionally biased region" description="Low complexity" evidence="2">
    <location>
        <begin position="1457"/>
        <end position="1476"/>
    </location>
</feature>
<feature type="compositionally biased region" description="Polar residues" evidence="2">
    <location>
        <begin position="1297"/>
        <end position="1334"/>
    </location>
</feature>
<dbReference type="PROSITE" id="PS50082">
    <property type="entry name" value="WD_REPEATS_2"/>
    <property type="match status" value="1"/>
</dbReference>
<name>A0A0K0F426_STRVS</name>
<dbReference type="PANTHER" id="PTHR45589:SF1">
    <property type="entry name" value="WD REPEAT DOMAIN 62, ISOFORM G"/>
    <property type="match status" value="1"/>
</dbReference>
<dbReference type="InterPro" id="IPR036322">
    <property type="entry name" value="WD40_repeat_dom_sf"/>
</dbReference>
<reference evidence="3" key="1">
    <citation type="submission" date="2014-07" db="EMBL/GenBank/DDBJ databases">
        <authorList>
            <person name="Martin A.A"/>
            <person name="De Silva N."/>
        </authorList>
    </citation>
    <scope>NUCLEOTIDE SEQUENCE</scope>
</reference>
<feature type="compositionally biased region" description="Low complexity" evidence="2">
    <location>
        <begin position="1598"/>
        <end position="1618"/>
    </location>
</feature>
<feature type="repeat" description="WD" evidence="1">
    <location>
        <begin position="791"/>
        <end position="832"/>
    </location>
</feature>
<feature type="region of interest" description="Disordered" evidence="2">
    <location>
        <begin position="1018"/>
        <end position="1093"/>
    </location>
</feature>
<proteinExistence type="predicted"/>
<feature type="region of interest" description="Disordered" evidence="2">
    <location>
        <begin position="1395"/>
        <end position="1422"/>
    </location>
</feature>
<feature type="compositionally biased region" description="Polar residues" evidence="2">
    <location>
        <begin position="1569"/>
        <end position="1592"/>
    </location>
</feature>
<dbReference type="Pfam" id="PF00400">
    <property type="entry name" value="WD40"/>
    <property type="match status" value="4"/>
</dbReference>
<protein>
    <submittedName>
        <fullName evidence="4">WD_REPEATS_REGION domain-containing protein</fullName>
    </submittedName>
</protein>
<evidence type="ECO:0000313" key="4">
    <source>
        <dbReference type="WBParaSite" id="SVE_0356100.1"/>
    </source>
</evidence>
<dbReference type="SUPFAM" id="SSF50978">
    <property type="entry name" value="WD40 repeat-like"/>
    <property type="match status" value="2"/>
</dbReference>
<evidence type="ECO:0000313" key="3">
    <source>
        <dbReference type="Proteomes" id="UP000035680"/>
    </source>
</evidence>
<feature type="region of interest" description="Disordered" evidence="2">
    <location>
        <begin position="1296"/>
        <end position="1355"/>
    </location>
</feature>
<dbReference type="InterPro" id="IPR015943">
    <property type="entry name" value="WD40/YVTN_repeat-like_dom_sf"/>
</dbReference>
<sequence>MFNVRQHLLFFERLSSRNNKSKNDEGTFDRKLKIDGKCSSNLGMINDKIIYKNYLKVNSRSDQDMVDHNDNINYMSNNENDNKTKRGYINGIITTIDDEDELKNKINRSLLKISDEEINGNRIYDDSLIVEIINAKLERVLGSTSCPASIAIDQISGTIAYPAGSTVILYNPRTGVEAHLIGATKNNISALHFSNNGRFLATGECGHDPKIRIWEVLNTEGKFIGKEVGDLKHHIMGIGAVKFSNDDELLISVGNQHDKAIAVWNWRQEVIVAKNNLTSHICAIDVSENGEYFVTVGVRHVKFWNLSKPEEMKGILQGRSAILSDKRNNTFTDVVCASNNRCFALTSTRQLIEFQDKKLINSYETEEMVPYSLAISDNWLFMGCDNGDIEVYDIDTLQKVTRLPKPHWLGCDPETIKNISFFDHKSHPPTSRYPNVHSMVFWKKSNYLTAFYSDRSYYTWGISSDLSVKKVASSNFHVGAVFGLEVYPFHDSPYLSPNTFFTCGADDTIRVWNIQRNDLMPSKPSIGDNICSRDLKKTIYFCESFDILNEQPRKNFTTVASDVLETQTGIRCLKVSPDGRELAGGFRNGNVVVLNLTKVNFEKIFECEAHDDEVRCMEYSRHDDSSTPYLFATASRDRNIHLFDPTNKYSHLYIIKECSSTVTSLLFTNYNNDLFLYTAAADKLVIISKVIKDTKTSEITVERQTQISCNSGINSVILSPSGNLTAACHDKTIRVLSKTGKEMNVIKGTISNQGQVTKISLDPSGSYSAITCSDRYTYIIEMSSGSCVAVLGGQSDSIASVSFSPDCKRIILVSYSGCIYVWRLSNQLTKKMYLKLGKITNDGRHSIDMDEEVIVNKHFDGNSDRSISPDSVIESASDSASVVGSKKNQIQGGSNFGSITSVQITGDEDDLDSGVGIQQNPNIIIQDNLNNREKSFLQRIPNQETLRPVEINFTEDKNNLSQPPSINIISGNGNSSVKAISQRNQDTSININGEMLNTATQNHLQHHPYITSRSMSNIHHSEQHQNDRGSNGPKPPRRRWGALNNSQHQQNNITPMSHQTPPPSNTFYPPPYQQPQNPGSSSMSNSKSLGSIRQQMMDERNNSPSLSTTTPRASTMNLRSQILENNKIKRMDDNGEGMVITTPTSYSQFRREPNAARNSISKRFNNSDSNSVSSPGSDRKTSLSCFSSAGRRQSSIFHGSTQNLRSSGNDKRQISINIAAIEDMMSKSLIIPRTNTNNILQNLSSAKRLSNHSTPSRSSDVSSILSNSCISYNNNNNNNNVKAGINVRRKIQMLEGKNSTKAPPGNYTQSPLHLRSRSQSPSTLALNQELSGIDQNRRRDSNITLGGGKSMYSSKSNLRTLSSATLGQSSTALSKLSEIRNKLRKSQENLALTMALEDQDRKEDENTTTSSHSTITSNSNMLRSRSIGNLKLTTVTNSINIGGRYQEQSPDLKSLRSRSLAKSATNLQNEEFNNIEGMGGNGNNRQGMGGSRFSSSIKNLQRSSKPDLTSPSLYTNDTFNQFEKESNDENNINGSYFSITSNKLRKGAVQKRVERSQPKNRLYSRLDQGLTSGDSDSNASDVASFSTNQSPYTVGYLNTNYSSKNTSSTTSSTPQTPTDGDNNSYSNLGSRTTIEGLPKSFNSNQFRRFTPNSNGIGRKGSNYFAQKLEEEGSPGVNTISPPINNNPMIDFIATTPAAQITFADHPEILKYEVDENYSPKFEVRVPFSRNCRDDDFEEKVRSVTLRRCPSTKIGNDIRKRFSISGPVFDSSILIDRRHTFCHNDTPKRSSYFDTNNNTTNPKETTPHYDQPRYIKNRLQPTPFRRYPLRSSYYSCLPLITETEIRSQGQLIEYMTKHVTECISEFQTCLDKLLSARHILANDTSLPKECTDYLLQAIEKVSGNARNRL</sequence>
<feature type="compositionally biased region" description="Low complexity" evidence="2">
    <location>
        <begin position="1166"/>
        <end position="1176"/>
    </location>
</feature>
<dbReference type="InterPro" id="IPR001680">
    <property type="entry name" value="WD40_rpt"/>
</dbReference>
<feature type="compositionally biased region" description="Pro residues" evidence="2">
    <location>
        <begin position="1060"/>
        <end position="1073"/>
    </location>
</feature>
<feature type="compositionally biased region" description="Polar residues" evidence="2">
    <location>
        <begin position="1492"/>
        <end position="1515"/>
    </location>
</feature>
<dbReference type="STRING" id="75913.A0A0K0F426"/>
<dbReference type="Proteomes" id="UP000035680">
    <property type="component" value="Unassembled WGS sequence"/>
</dbReference>
<keyword evidence="1" id="KW-0853">WD repeat</keyword>
<feature type="region of interest" description="Disordered" evidence="2">
    <location>
        <begin position="1545"/>
        <end position="1660"/>
    </location>
</feature>
<dbReference type="Gene3D" id="2.130.10.10">
    <property type="entry name" value="YVTN repeat-like/Quinoprotein amine dehydrogenase"/>
    <property type="match status" value="3"/>
</dbReference>
<dbReference type="GO" id="GO:0007099">
    <property type="term" value="P:centriole replication"/>
    <property type="evidence" value="ECO:0007669"/>
    <property type="project" value="TreeGrafter"/>
</dbReference>
<reference evidence="4" key="2">
    <citation type="submission" date="2015-08" db="UniProtKB">
        <authorList>
            <consortium name="WormBaseParasite"/>
        </authorList>
    </citation>
    <scope>IDENTIFICATION</scope>
</reference>
<keyword evidence="3" id="KW-1185">Reference proteome</keyword>
<evidence type="ECO:0000256" key="1">
    <source>
        <dbReference type="PROSITE-ProRule" id="PRU00221"/>
    </source>
</evidence>
<dbReference type="GO" id="GO:0072686">
    <property type="term" value="C:mitotic spindle"/>
    <property type="evidence" value="ECO:0007669"/>
    <property type="project" value="TreeGrafter"/>
</dbReference>
<feature type="compositionally biased region" description="Low complexity" evidence="2">
    <location>
        <begin position="1407"/>
        <end position="1420"/>
    </location>
</feature>
<organism evidence="3 4">
    <name type="scientific">Strongyloides venezuelensis</name>
    <name type="common">Threadworm</name>
    <dbReference type="NCBI Taxonomy" id="75913"/>
    <lineage>
        <taxon>Eukaryota</taxon>
        <taxon>Metazoa</taxon>
        <taxon>Ecdysozoa</taxon>
        <taxon>Nematoda</taxon>
        <taxon>Chromadorea</taxon>
        <taxon>Rhabditida</taxon>
        <taxon>Tylenchina</taxon>
        <taxon>Panagrolaimomorpha</taxon>
        <taxon>Strongyloidoidea</taxon>
        <taxon>Strongyloididae</taxon>
        <taxon>Strongyloides</taxon>
    </lineage>
</organism>